<organism evidence="2 3">
    <name type="scientific">Ensete ventricosum</name>
    <name type="common">Abyssinian banana</name>
    <name type="synonym">Musa ensete</name>
    <dbReference type="NCBI Taxonomy" id="4639"/>
    <lineage>
        <taxon>Eukaryota</taxon>
        <taxon>Viridiplantae</taxon>
        <taxon>Streptophyta</taxon>
        <taxon>Embryophyta</taxon>
        <taxon>Tracheophyta</taxon>
        <taxon>Spermatophyta</taxon>
        <taxon>Magnoliopsida</taxon>
        <taxon>Liliopsida</taxon>
        <taxon>Zingiberales</taxon>
        <taxon>Musaceae</taxon>
        <taxon>Ensete</taxon>
    </lineage>
</organism>
<feature type="region of interest" description="Disordered" evidence="1">
    <location>
        <begin position="179"/>
        <end position="250"/>
    </location>
</feature>
<gene>
    <name evidence="2" type="ORF">B296_00021248</name>
</gene>
<evidence type="ECO:0000256" key="1">
    <source>
        <dbReference type="SAM" id="MobiDB-lite"/>
    </source>
</evidence>
<accession>A0A427A9D1</accession>
<dbReference type="EMBL" id="AMZH03003283">
    <property type="protein sequence ID" value="RRT72819.1"/>
    <property type="molecule type" value="Genomic_DNA"/>
</dbReference>
<name>A0A427A9D1_ENSVE</name>
<dbReference type="AlphaFoldDB" id="A0A427A9D1"/>
<proteinExistence type="predicted"/>
<dbReference type="Proteomes" id="UP000287651">
    <property type="component" value="Unassembled WGS sequence"/>
</dbReference>
<protein>
    <submittedName>
        <fullName evidence="2">Uncharacterized protein</fullName>
    </submittedName>
</protein>
<evidence type="ECO:0000313" key="2">
    <source>
        <dbReference type="EMBL" id="RRT72819.1"/>
    </source>
</evidence>
<comment type="caution">
    <text evidence="2">The sequence shown here is derived from an EMBL/GenBank/DDBJ whole genome shotgun (WGS) entry which is preliminary data.</text>
</comment>
<feature type="compositionally biased region" description="Basic and acidic residues" evidence="1">
    <location>
        <begin position="179"/>
        <end position="193"/>
    </location>
</feature>
<evidence type="ECO:0000313" key="3">
    <source>
        <dbReference type="Proteomes" id="UP000287651"/>
    </source>
</evidence>
<feature type="region of interest" description="Disordered" evidence="1">
    <location>
        <begin position="74"/>
        <end position="97"/>
    </location>
</feature>
<feature type="compositionally biased region" description="Basic and acidic residues" evidence="1">
    <location>
        <begin position="203"/>
        <end position="214"/>
    </location>
</feature>
<dbReference type="PANTHER" id="PTHR46554:SF2">
    <property type="entry name" value="TFIIS N-TERMINAL DOMAIN-CONTAINING PROTEIN"/>
    <property type="match status" value="1"/>
</dbReference>
<feature type="compositionally biased region" description="Basic and acidic residues" evidence="1">
    <location>
        <begin position="235"/>
        <end position="246"/>
    </location>
</feature>
<sequence length="448" mass="50754">MASSSGSVDYWRRFFRSANSDIFEVIEQAILVAASDYPQQFRSRRDQIVEKFFTALLPRCFGCDRVELRGAEGEEGHGSVRRVGEKESKVDSSNDGPEFSNRVVSNYTYDEAEALTEEMEEEGQIVGEVMRIKEILANHHEEVCSCLLLLHLALPSITMHYESKNSFYFRNNGEFDMRRERGRRSTENHESLRKQQPMQQPFTREEKVEMKQDPEQSIFAEGVGHSRRQGPHRSTTPEEMLRRQEPQMRQSKPHEICFGQAKSQNILHKQSNPVISESGPGRPVKLAFEQKVCNEVKIKQPPDTAALQRKPPMIPRDAKLEATKRKLHERYQQAENVLSPSTITDAPLFSQPLSLTTQCGLLSHSVIGLSSVRPSAPSIELLLTGSLKTWLVHHEQGGCTFSPSAGAQLMNLLGKLLLLMSASTAKRGIREEEETMMDETELNTILVM</sequence>
<reference evidence="2 3" key="1">
    <citation type="journal article" date="2014" name="Agronomy (Basel)">
        <title>A Draft Genome Sequence for Ensete ventricosum, the Drought-Tolerant Tree Against Hunger.</title>
        <authorList>
            <person name="Harrison J."/>
            <person name="Moore K.A."/>
            <person name="Paszkiewicz K."/>
            <person name="Jones T."/>
            <person name="Grant M."/>
            <person name="Ambacheew D."/>
            <person name="Muzemil S."/>
            <person name="Studholme D.J."/>
        </authorList>
    </citation>
    <scope>NUCLEOTIDE SEQUENCE [LARGE SCALE GENOMIC DNA]</scope>
</reference>
<dbReference type="PANTHER" id="PTHR46554">
    <property type="entry name" value="MEDIATOR OF RNA POLYMERASE II TRANSCRIPTION SUBUNIT 26A-RELATED"/>
    <property type="match status" value="1"/>
</dbReference>
<feature type="compositionally biased region" description="Basic and acidic residues" evidence="1">
    <location>
        <begin position="74"/>
        <end position="92"/>
    </location>
</feature>